<sequence>MHYVTEDELREAYGTCPFEKYKLPEDARLTPSARQFLIDFRIEFEGDERGPKPHGEARGIHVSPRREPTVDLGALVFDANLLGARLRLLARRALGVDNTVARRTERVGRLWQEARVASDLVTGDGHADPGGGPPGPAPVPTFDAGIHPIFFEMASVHAQIGRYARSWARAKESLGPEEARVASAWVGEATTVCELLEEAISNAEEEV</sequence>
<dbReference type="STRING" id="604330.SAMN04489857_0174"/>
<evidence type="ECO:0000313" key="2">
    <source>
        <dbReference type="Proteomes" id="UP000198528"/>
    </source>
</evidence>
<evidence type="ECO:0000313" key="1">
    <source>
        <dbReference type="EMBL" id="SDC50860.1"/>
    </source>
</evidence>
<dbReference type="AlphaFoldDB" id="A0A1G6M5X0"/>
<accession>A0A1G6M5X0</accession>
<dbReference type="EMBL" id="FMZL01000018">
    <property type="protein sequence ID" value="SDC50860.1"/>
    <property type="molecule type" value="Genomic_DNA"/>
</dbReference>
<protein>
    <submittedName>
        <fullName evidence="1">Uncharacterized protein</fullName>
    </submittedName>
</protein>
<dbReference type="RefSeq" id="WP_090847171.1">
    <property type="nucleotide sequence ID" value="NZ_FMZL01000018.1"/>
</dbReference>
<gene>
    <name evidence="1" type="ORF">SAMN04487824_11838</name>
</gene>
<keyword evidence="2" id="KW-1185">Reference proteome</keyword>
<name>A0A1G6M5X0_9ACTN</name>
<reference evidence="2" key="1">
    <citation type="submission" date="2016-10" db="EMBL/GenBank/DDBJ databases">
        <authorList>
            <person name="Varghese N."/>
            <person name="Submissions S."/>
        </authorList>
    </citation>
    <scope>NUCLEOTIDE SEQUENCE [LARGE SCALE GENOMIC DNA]</scope>
    <source>
        <strain evidence="2">DSM 22619</strain>
    </source>
</reference>
<dbReference type="Proteomes" id="UP000198528">
    <property type="component" value="Unassembled WGS sequence"/>
</dbReference>
<organism evidence="1 2">
    <name type="scientific">Parafannyhessea umbonata</name>
    <dbReference type="NCBI Taxonomy" id="604330"/>
    <lineage>
        <taxon>Bacteria</taxon>
        <taxon>Bacillati</taxon>
        <taxon>Actinomycetota</taxon>
        <taxon>Coriobacteriia</taxon>
        <taxon>Coriobacteriales</taxon>
        <taxon>Atopobiaceae</taxon>
        <taxon>Parafannyhessea</taxon>
    </lineage>
</organism>
<proteinExistence type="predicted"/>